<dbReference type="InParanoid" id="B5RU63"/>
<evidence type="ECO:0000313" key="3">
    <source>
        <dbReference type="Proteomes" id="UP000000599"/>
    </source>
</evidence>
<dbReference type="KEGG" id="dha:DEHA2E23474g"/>
<organism evidence="2 3">
    <name type="scientific">Debaryomyces hansenii (strain ATCC 36239 / CBS 767 / BCRC 21394 / JCM 1990 / NBRC 0083 / IGC 2968)</name>
    <name type="common">Yeast</name>
    <name type="synonym">Torulaspora hansenii</name>
    <dbReference type="NCBI Taxonomy" id="284592"/>
    <lineage>
        <taxon>Eukaryota</taxon>
        <taxon>Fungi</taxon>
        <taxon>Dikarya</taxon>
        <taxon>Ascomycota</taxon>
        <taxon>Saccharomycotina</taxon>
        <taxon>Pichiomycetes</taxon>
        <taxon>Debaryomycetaceae</taxon>
        <taxon>Debaryomyces</taxon>
    </lineage>
</organism>
<dbReference type="OrthoDB" id="4103527at2759"/>
<feature type="transmembrane region" description="Helical" evidence="1">
    <location>
        <begin position="35"/>
        <end position="57"/>
    </location>
</feature>
<dbReference type="VEuPathDB" id="FungiDB:DEHA2E23474g"/>
<sequence>MAHYIIPNLPWKSLAVYIALECTILSWNGVDSDEFAASTIIGVVFFMFYITFIFAFIQAKFEGIITGIIIPEFIDKRPFREIDIGRKEAILQDILCNVNNKVQFALGTNYSYTNTFSLVDKYQHCMRTFEYKFNKVYRNLSVEDNVWDKIVSVASDSGNDNLRKASRQRPVEIRGWDKIMLVARNIENEDIEYIMSKTYSPELIQTYGTIREN</sequence>
<dbReference type="AlphaFoldDB" id="B5RU63"/>
<evidence type="ECO:0000313" key="2">
    <source>
        <dbReference type="EMBL" id="CAR65875.1"/>
    </source>
</evidence>
<dbReference type="RefSeq" id="XP_002770534.1">
    <property type="nucleotide sequence ID" value="XM_002770488.1"/>
</dbReference>
<name>B5RU63_DEBHA</name>
<dbReference type="GeneID" id="8998834"/>
<dbReference type="Proteomes" id="UP000000599">
    <property type="component" value="Chromosome E"/>
</dbReference>
<keyword evidence="1" id="KW-0472">Membrane</keyword>
<gene>
    <name evidence="2" type="ordered locus">DEHA2E23474g</name>
</gene>
<proteinExistence type="predicted"/>
<keyword evidence="1" id="KW-0812">Transmembrane</keyword>
<keyword evidence="3" id="KW-1185">Reference proteome</keyword>
<protein>
    <submittedName>
        <fullName evidence="2">DEHA2E23474p</fullName>
    </submittedName>
</protein>
<dbReference type="HOGENOM" id="CLU_103830_0_0_1"/>
<keyword evidence="1" id="KW-1133">Transmembrane helix</keyword>
<evidence type="ECO:0000256" key="1">
    <source>
        <dbReference type="SAM" id="Phobius"/>
    </source>
</evidence>
<accession>B5RU63</accession>
<reference evidence="2 3" key="1">
    <citation type="journal article" date="2004" name="Nature">
        <title>Genome evolution in yeasts.</title>
        <authorList>
            <consortium name="Genolevures"/>
            <person name="Dujon B."/>
            <person name="Sherman D."/>
            <person name="Fischer G."/>
            <person name="Durrens P."/>
            <person name="Casaregola S."/>
            <person name="Lafontaine I."/>
            <person name="de Montigny J."/>
            <person name="Marck C."/>
            <person name="Neuveglise C."/>
            <person name="Talla E."/>
            <person name="Goffard N."/>
            <person name="Frangeul L."/>
            <person name="Aigle M."/>
            <person name="Anthouard V."/>
            <person name="Babour A."/>
            <person name="Barbe V."/>
            <person name="Barnay S."/>
            <person name="Blanchin S."/>
            <person name="Beckerich J.M."/>
            <person name="Beyne E."/>
            <person name="Bleykasten C."/>
            <person name="Boisrame A."/>
            <person name="Boyer J."/>
            <person name="Cattolico L."/>
            <person name="Confanioleri F."/>
            <person name="de Daruvar A."/>
            <person name="Despons L."/>
            <person name="Fabre E."/>
            <person name="Fairhead C."/>
            <person name="Ferry-Dumazet H."/>
            <person name="Groppi A."/>
            <person name="Hantraye F."/>
            <person name="Hennequin C."/>
            <person name="Jauniaux N."/>
            <person name="Joyet P."/>
            <person name="Kachouri R."/>
            <person name="Kerrest A."/>
            <person name="Koszul R."/>
            <person name="Lemaire M."/>
            <person name="Lesur I."/>
            <person name="Ma L."/>
            <person name="Muller H."/>
            <person name="Nicaud J.M."/>
            <person name="Nikolski M."/>
            <person name="Oztas S."/>
            <person name="Ozier-Kalogeropoulos O."/>
            <person name="Pellenz S."/>
            <person name="Potier S."/>
            <person name="Richard G.F."/>
            <person name="Straub M.L."/>
            <person name="Suleau A."/>
            <person name="Swennene D."/>
            <person name="Tekaia F."/>
            <person name="Wesolowski-Louvel M."/>
            <person name="Westhof E."/>
            <person name="Wirth B."/>
            <person name="Zeniou-Meyer M."/>
            <person name="Zivanovic I."/>
            <person name="Bolotin-Fukuhara M."/>
            <person name="Thierry A."/>
            <person name="Bouchier C."/>
            <person name="Caudron B."/>
            <person name="Scarpelli C."/>
            <person name="Gaillardin C."/>
            <person name="Weissenbach J."/>
            <person name="Wincker P."/>
            <person name="Souciet J.L."/>
        </authorList>
    </citation>
    <scope>NUCLEOTIDE SEQUENCE [LARGE SCALE GENOMIC DNA]</scope>
    <source>
        <strain evidence="3">ATCC 36239 / CBS 767 / BCRC 21394 / JCM 1990 / NBRC 0083 / IGC 2968</strain>
    </source>
</reference>
<dbReference type="EMBL" id="CR382137">
    <property type="protein sequence ID" value="CAR65875.1"/>
    <property type="molecule type" value="Genomic_DNA"/>
</dbReference>